<dbReference type="EMBL" id="BRXW01000079">
    <property type="protein sequence ID" value="GMI04866.1"/>
    <property type="molecule type" value="Genomic_DNA"/>
</dbReference>
<dbReference type="PANTHER" id="PTHR43289">
    <property type="entry name" value="MITOGEN-ACTIVATED PROTEIN KINASE KINASE KINASE 20-RELATED"/>
    <property type="match status" value="1"/>
</dbReference>
<keyword evidence="8" id="KW-1185">Reference proteome</keyword>
<dbReference type="OrthoDB" id="5579860at2759"/>
<evidence type="ECO:0000256" key="2">
    <source>
        <dbReference type="ARBA" id="ARBA00022741"/>
    </source>
</evidence>
<dbReference type="GO" id="GO:0004674">
    <property type="term" value="F:protein serine/threonine kinase activity"/>
    <property type="evidence" value="ECO:0007669"/>
    <property type="project" value="TreeGrafter"/>
</dbReference>
<dbReference type="InterPro" id="IPR000719">
    <property type="entry name" value="Prot_kinase_dom"/>
</dbReference>
<name>A0A9W7CEX2_9STRA</name>
<feature type="region of interest" description="Disordered" evidence="5">
    <location>
        <begin position="1"/>
        <end position="26"/>
    </location>
</feature>
<evidence type="ECO:0000313" key="8">
    <source>
        <dbReference type="Proteomes" id="UP001165122"/>
    </source>
</evidence>
<dbReference type="Pfam" id="PF00069">
    <property type="entry name" value="Pkinase"/>
    <property type="match status" value="1"/>
</dbReference>
<keyword evidence="3" id="KW-0418">Kinase</keyword>
<feature type="compositionally biased region" description="Acidic residues" evidence="5">
    <location>
        <begin position="459"/>
        <end position="468"/>
    </location>
</feature>
<evidence type="ECO:0000313" key="7">
    <source>
        <dbReference type="EMBL" id="GMI04866.1"/>
    </source>
</evidence>
<dbReference type="Proteomes" id="UP001165122">
    <property type="component" value="Unassembled WGS sequence"/>
</dbReference>
<dbReference type="SUPFAM" id="SSF56112">
    <property type="entry name" value="Protein kinase-like (PK-like)"/>
    <property type="match status" value="1"/>
</dbReference>
<keyword evidence="1" id="KW-0808">Transferase</keyword>
<keyword evidence="4" id="KW-0067">ATP-binding</keyword>
<dbReference type="Gene3D" id="1.10.510.10">
    <property type="entry name" value="Transferase(Phosphotransferase) domain 1"/>
    <property type="match status" value="1"/>
</dbReference>
<dbReference type="PROSITE" id="PS50011">
    <property type="entry name" value="PROTEIN_KINASE_DOM"/>
    <property type="match status" value="1"/>
</dbReference>
<evidence type="ECO:0000256" key="4">
    <source>
        <dbReference type="ARBA" id="ARBA00022840"/>
    </source>
</evidence>
<evidence type="ECO:0000256" key="5">
    <source>
        <dbReference type="SAM" id="MobiDB-lite"/>
    </source>
</evidence>
<feature type="compositionally biased region" description="Pro residues" evidence="5">
    <location>
        <begin position="15"/>
        <end position="24"/>
    </location>
</feature>
<comment type="caution">
    <text evidence="7">The sequence shown here is derived from an EMBL/GenBank/DDBJ whole genome shotgun (WGS) entry which is preliminary data.</text>
</comment>
<feature type="region of interest" description="Disordered" evidence="5">
    <location>
        <begin position="437"/>
        <end position="474"/>
    </location>
</feature>
<dbReference type="PANTHER" id="PTHR43289:SF6">
    <property type="entry name" value="SERINE_THREONINE-PROTEIN KINASE NEKL-3"/>
    <property type="match status" value="1"/>
</dbReference>
<evidence type="ECO:0000256" key="1">
    <source>
        <dbReference type="ARBA" id="ARBA00022679"/>
    </source>
</evidence>
<evidence type="ECO:0000256" key="3">
    <source>
        <dbReference type="ARBA" id="ARBA00022777"/>
    </source>
</evidence>
<dbReference type="InterPro" id="IPR011009">
    <property type="entry name" value="Kinase-like_dom_sf"/>
</dbReference>
<dbReference type="AlphaFoldDB" id="A0A9W7CEX2"/>
<gene>
    <name evidence="7" type="ORF">TrLO_g15121</name>
</gene>
<dbReference type="GO" id="GO:0005524">
    <property type="term" value="F:ATP binding"/>
    <property type="evidence" value="ECO:0007669"/>
    <property type="project" value="UniProtKB-KW"/>
</dbReference>
<keyword evidence="2" id="KW-0547">Nucleotide-binding</keyword>
<proteinExistence type="predicted"/>
<sequence length="582" mass="65553">MPVGLVSPLPNDPLAAPPPPPAPTPTLKTFPPFDVLQVVKVTPSSKISLVLPRATFTPVILKTSVDGASNGVILQELKLLKTFDHPSIIKPLQLSQPPQPHLPLLFLPYLQPLPSSTLPHHFTSILSALHHIHSKGYIHADVKPSNILSQHPNPNSNSPLGHDFKLILTDFSHTKPLNHKSATLYTTPTFSLPAYSGTYTPSIDFYALKTSLNLLFKFCNLTDHKLKYIEEFIQGQGFSNPYPVKGYKVQEYVEENFRVRKSMAESVGTKVFRYNNNFGRLPQGTFYVNGEYTVTIKKDFVYILNSKMFVFGGKGWLVRGRVRGGRIKSRRKFGVVRRLMGEEDEWTVGGEGGRGVGKLGEEFEEEVLREFFGIRIEGEVEGVGWATNDRLEIRFGEDLVEYNEEGCFVNGKEAGEKWWDFCLRVCERRLEERWGGQQQQQQQQQHQRQNINPSGSYVEVEEEEEEEQNNANNVPLNLDVTVDSFLFESEDDQTVSSLGDLVVGVEEVVVQEVEEVVAEDIIFVNYDNKKVHINAEVYGIVKGRAVAVGEGGGGEEGKAIRAWVEEMRRRRTFDDSDSDELT</sequence>
<dbReference type="SMART" id="SM00220">
    <property type="entry name" value="S_TKc"/>
    <property type="match status" value="1"/>
</dbReference>
<protein>
    <recommendedName>
        <fullName evidence="6">Protein kinase domain-containing protein</fullName>
    </recommendedName>
</protein>
<feature type="domain" description="Protein kinase" evidence="6">
    <location>
        <begin position="33"/>
        <end position="272"/>
    </location>
</feature>
<evidence type="ECO:0000259" key="6">
    <source>
        <dbReference type="PROSITE" id="PS50011"/>
    </source>
</evidence>
<organism evidence="7 8">
    <name type="scientific">Triparma laevis f. longispina</name>
    <dbReference type="NCBI Taxonomy" id="1714387"/>
    <lineage>
        <taxon>Eukaryota</taxon>
        <taxon>Sar</taxon>
        <taxon>Stramenopiles</taxon>
        <taxon>Ochrophyta</taxon>
        <taxon>Bolidophyceae</taxon>
        <taxon>Parmales</taxon>
        <taxon>Triparmaceae</taxon>
        <taxon>Triparma</taxon>
    </lineage>
</organism>
<accession>A0A9W7CEX2</accession>
<feature type="compositionally biased region" description="Low complexity" evidence="5">
    <location>
        <begin position="437"/>
        <end position="449"/>
    </location>
</feature>
<reference evidence="8" key="1">
    <citation type="journal article" date="2023" name="Commun. Biol.">
        <title>Genome analysis of Parmales, the sister group of diatoms, reveals the evolutionary specialization of diatoms from phago-mixotrophs to photoautotrophs.</title>
        <authorList>
            <person name="Ban H."/>
            <person name="Sato S."/>
            <person name="Yoshikawa S."/>
            <person name="Yamada K."/>
            <person name="Nakamura Y."/>
            <person name="Ichinomiya M."/>
            <person name="Sato N."/>
            <person name="Blanc-Mathieu R."/>
            <person name="Endo H."/>
            <person name="Kuwata A."/>
            <person name="Ogata H."/>
        </authorList>
    </citation>
    <scope>NUCLEOTIDE SEQUENCE [LARGE SCALE GENOMIC DNA]</scope>
    <source>
        <strain evidence="8">NIES 3700</strain>
    </source>
</reference>